<feature type="transmembrane region" description="Helical" evidence="1">
    <location>
        <begin position="230"/>
        <end position="247"/>
    </location>
</feature>
<proteinExistence type="predicted"/>
<gene>
    <name evidence="2" type="ORF">HDA36_000492</name>
</gene>
<feature type="transmembrane region" description="Helical" evidence="1">
    <location>
        <begin position="148"/>
        <end position="169"/>
    </location>
</feature>
<organism evidence="2 3">
    <name type="scientific">Nocardiopsis composta</name>
    <dbReference type="NCBI Taxonomy" id="157465"/>
    <lineage>
        <taxon>Bacteria</taxon>
        <taxon>Bacillati</taxon>
        <taxon>Actinomycetota</taxon>
        <taxon>Actinomycetes</taxon>
        <taxon>Streptosporangiales</taxon>
        <taxon>Nocardiopsidaceae</taxon>
        <taxon>Nocardiopsis</taxon>
    </lineage>
</organism>
<protein>
    <submittedName>
        <fullName evidence="2">Membrane-bound metal-dependent hydrolase YbcI (DUF457 family)</fullName>
    </submittedName>
</protein>
<dbReference type="InterPro" id="IPR007404">
    <property type="entry name" value="YdjM-like"/>
</dbReference>
<sequence length="248" mass="25238">MAPSHAATGLLAGVLATAAVAPFMAVGPMELAAGAAIGAGAALLPDIDHPNSTATGSQGPLTRLLSAGARRFSAWVYHATLTRADTVADGEHRYLWHTPAAALATGVAVGAAGAASPWALGAVLWFTVTLALRGLAQALPRGRTRARLMNRAGTSLAGLAAAVLLVASGASPGPYVGAVLALGMVVHSLGDALTRSAVPLAWPFRVRGRRWAMVGTPRRLRFATGSRPELVIRWACLAAAPLAWLALA</sequence>
<dbReference type="AlphaFoldDB" id="A0A7W8QH81"/>
<evidence type="ECO:0000313" key="3">
    <source>
        <dbReference type="Proteomes" id="UP000572635"/>
    </source>
</evidence>
<dbReference type="RefSeq" id="WP_184388260.1">
    <property type="nucleotide sequence ID" value="NZ_BAAAJD010000023.1"/>
</dbReference>
<keyword evidence="1" id="KW-1133">Transmembrane helix</keyword>
<evidence type="ECO:0000313" key="2">
    <source>
        <dbReference type="EMBL" id="MBB5430408.1"/>
    </source>
</evidence>
<name>A0A7W8QH81_9ACTN</name>
<accession>A0A7W8QH81</accession>
<evidence type="ECO:0000256" key="1">
    <source>
        <dbReference type="SAM" id="Phobius"/>
    </source>
</evidence>
<keyword evidence="3" id="KW-1185">Reference proteome</keyword>
<feature type="transmembrane region" description="Helical" evidence="1">
    <location>
        <begin position="118"/>
        <end position="136"/>
    </location>
</feature>
<dbReference type="GO" id="GO:0016787">
    <property type="term" value="F:hydrolase activity"/>
    <property type="evidence" value="ECO:0007669"/>
    <property type="project" value="UniProtKB-KW"/>
</dbReference>
<reference evidence="2 3" key="1">
    <citation type="submission" date="2020-08" db="EMBL/GenBank/DDBJ databases">
        <title>Sequencing the genomes of 1000 actinobacteria strains.</title>
        <authorList>
            <person name="Klenk H.-P."/>
        </authorList>
    </citation>
    <scope>NUCLEOTIDE SEQUENCE [LARGE SCALE GENOMIC DNA]</scope>
    <source>
        <strain evidence="2 3">DSM 44551</strain>
    </source>
</reference>
<keyword evidence="1" id="KW-0472">Membrane</keyword>
<dbReference type="EMBL" id="JACHDB010000001">
    <property type="protein sequence ID" value="MBB5430408.1"/>
    <property type="molecule type" value="Genomic_DNA"/>
</dbReference>
<keyword evidence="1" id="KW-0812">Transmembrane</keyword>
<dbReference type="Proteomes" id="UP000572635">
    <property type="component" value="Unassembled WGS sequence"/>
</dbReference>
<comment type="caution">
    <text evidence="2">The sequence shown here is derived from an EMBL/GenBank/DDBJ whole genome shotgun (WGS) entry which is preliminary data.</text>
</comment>
<keyword evidence="2" id="KW-0378">Hydrolase</keyword>
<dbReference type="Pfam" id="PF04307">
    <property type="entry name" value="YdjM"/>
    <property type="match status" value="2"/>
</dbReference>